<evidence type="ECO:0000256" key="3">
    <source>
        <dbReference type="ARBA" id="ARBA00023026"/>
    </source>
</evidence>
<protein>
    <recommendedName>
        <fullName evidence="5">Translocator protein BipB-like C-terminal domain-containing protein</fullName>
    </recommendedName>
</protein>
<evidence type="ECO:0000256" key="2">
    <source>
        <dbReference type="ARBA" id="ARBA00022870"/>
    </source>
</evidence>
<organism evidence="6 7">
    <name type="scientific">Pseudomonas chlororaphis</name>
    <dbReference type="NCBI Taxonomy" id="587753"/>
    <lineage>
        <taxon>Bacteria</taxon>
        <taxon>Pseudomonadati</taxon>
        <taxon>Pseudomonadota</taxon>
        <taxon>Gammaproteobacteria</taxon>
        <taxon>Pseudomonadales</taxon>
        <taxon>Pseudomonadaceae</taxon>
        <taxon>Pseudomonas</taxon>
    </lineage>
</organism>
<feature type="domain" description="Translocator protein BipB-like C-terminal" evidence="5">
    <location>
        <begin position="2"/>
        <end position="68"/>
    </location>
</feature>
<gene>
    <name evidence="6" type="ORF">C4K04_2665</name>
</gene>
<keyword evidence="2" id="KW-1043">Host membrane</keyword>
<evidence type="ECO:0000313" key="7">
    <source>
        <dbReference type="Proteomes" id="UP000268048"/>
    </source>
</evidence>
<dbReference type="GO" id="GO:0033644">
    <property type="term" value="C:host cell membrane"/>
    <property type="evidence" value="ECO:0007669"/>
    <property type="project" value="UniProtKB-SubCell"/>
</dbReference>
<keyword evidence="3" id="KW-0843">Virulence</keyword>
<evidence type="ECO:0000256" key="4">
    <source>
        <dbReference type="ARBA" id="ARBA00035640"/>
    </source>
</evidence>
<sequence>MDRARLQKEISQLILDQQWLQSFFAFYKEEKDAAMKRMGELIEGQGQAVQEGSKVMAQAGAVQVQIASAMV</sequence>
<keyword evidence="2" id="KW-0472">Membrane</keyword>
<evidence type="ECO:0000313" key="6">
    <source>
        <dbReference type="EMBL" id="AZE48337.1"/>
    </source>
</evidence>
<proteinExistence type="inferred from homology"/>
<dbReference type="InterPro" id="IPR006972">
    <property type="entry name" value="BipB-like_C"/>
</dbReference>
<accession>A0A3G7TMJ6</accession>
<reference evidence="6 7" key="1">
    <citation type="submission" date="2018-03" db="EMBL/GenBank/DDBJ databases">
        <title>Diversity of phytobeneficial traits revealed by whole-genome analysis of worldwide-isolated phenazine-producing Pseudomonas spp.</title>
        <authorList>
            <person name="Biessy A."/>
            <person name="Novinscak A."/>
            <person name="Blom J."/>
            <person name="Leger G."/>
            <person name="Thomashow L.S."/>
            <person name="Cazorla F.M."/>
            <person name="Josic D."/>
            <person name="Filion M."/>
        </authorList>
    </citation>
    <scope>NUCLEOTIDE SEQUENCE [LARGE SCALE GENOMIC DNA]</scope>
    <source>
        <strain evidence="6 7">B25</strain>
    </source>
</reference>
<comment type="subcellular location">
    <subcellularLocation>
        <location evidence="1">Host membrane</location>
        <topology evidence="1">Multi-pass membrane protein</topology>
    </subcellularLocation>
</comment>
<dbReference type="AlphaFoldDB" id="A0A3G7TMJ6"/>
<dbReference type="RefSeq" id="WP_241177266.1">
    <property type="nucleotide sequence ID" value="NZ_CP027753.1"/>
</dbReference>
<evidence type="ECO:0000259" key="5">
    <source>
        <dbReference type="Pfam" id="PF04888"/>
    </source>
</evidence>
<dbReference type="EMBL" id="CP027753">
    <property type="protein sequence ID" value="AZE48337.1"/>
    <property type="molecule type" value="Genomic_DNA"/>
</dbReference>
<evidence type="ECO:0000256" key="1">
    <source>
        <dbReference type="ARBA" id="ARBA00004301"/>
    </source>
</evidence>
<dbReference type="Pfam" id="PF04888">
    <property type="entry name" value="SseC"/>
    <property type="match status" value="1"/>
</dbReference>
<comment type="similarity">
    <text evidence="4">Belongs to the SctE/SipB/YopB family.</text>
</comment>
<name>A0A3G7TMJ6_9PSED</name>
<dbReference type="Proteomes" id="UP000268048">
    <property type="component" value="Chromosome"/>
</dbReference>